<organism evidence="1">
    <name type="scientific">Arundo donax</name>
    <name type="common">Giant reed</name>
    <name type="synonym">Donax arundinaceus</name>
    <dbReference type="NCBI Taxonomy" id="35708"/>
    <lineage>
        <taxon>Eukaryota</taxon>
        <taxon>Viridiplantae</taxon>
        <taxon>Streptophyta</taxon>
        <taxon>Embryophyta</taxon>
        <taxon>Tracheophyta</taxon>
        <taxon>Spermatophyta</taxon>
        <taxon>Magnoliopsida</taxon>
        <taxon>Liliopsida</taxon>
        <taxon>Poales</taxon>
        <taxon>Poaceae</taxon>
        <taxon>PACMAD clade</taxon>
        <taxon>Arundinoideae</taxon>
        <taxon>Arundineae</taxon>
        <taxon>Arundo</taxon>
    </lineage>
</organism>
<reference evidence="1" key="1">
    <citation type="submission" date="2014-09" db="EMBL/GenBank/DDBJ databases">
        <authorList>
            <person name="Magalhaes I.L.F."/>
            <person name="Oliveira U."/>
            <person name="Santos F.R."/>
            <person name="Vidigal T.H.D.A."/>
            <person name="Brescovit A.D."/>
            <person name="Santos A.J."/>
        </authorList>
    </citation>
    <scope>NUCLEOTIDE SEQUENCE</scope>
    <source>
        <tissue evidence="1">Shoot tissue taken approximately 20 cm above the soil surface</tissue>
    </source>
</reference>
<dbReference type="EMBL" id="GBRH01230001">
    <property type="protein sequence ID" value="JAD67894.1"/>
    <property type="molecule type" value="Transcribed_RNA"/>
</dbReference>
<sequence>MSNGFQAKMSWFAVRKVTSTCSYFGSRPIPTRAILDESVGSSKIFLVSFTNWILRIAGFLAGAPSLPSQFITSSRILFFLTELPRACTSSQFLALWLPLGWNGHNASLLFSQGLVL</sequence>
<accession>A0A0A9SIR8</accession>
<protein>
    <submittedName>
        <fullName evidence="1">Uncharacterized protein</fullName>
    </submittedName>
</protein>
<evidence type="ECO:0000313" key="1">
    <source>
        <dbReference type="EMBL" id="JAD67894.1"/>
    </source>
</evidence>
<name>A0A0A9SIR8_ARUDO</name>
<proteinExistence type="predicted"/>
<reference evidence="1" key="2">
    <citation type="journal article" date="2015" name="Data Brief">
        <title>Shoot transcriptome of the giant reed, Arundo donax.</title>
        <authorList>
            <person name="Barrero R.A."/>
            <person name="Guerrero F.D."/>
            <person name="Moolhuijzen P."/>
            <person name="Goolsby J.A."/>
            <person name="Tidwell J."/>
            <person name="Bellgard S.E."/>
            <person name="Bellgard M.I."/>
        </authorList>
    </citation>
    <scope>NUCLEOTIDE SEQUENCE</scope>
    <source>
        <tissue evidence="1">Shoot tissue taken approximately 20 cm above the soil surface</tissue>
    </source>
</reference>
<dbReference type="AlphaFoldDB" id="A0A0A9SIR8"/>